<dbReference type="EMBL" id="KV426166">
    <property type="protein sequence ID" value="KZV86094.1"/>
    <property type="molecule type" value="Genomic_DNA"/>
</dbReference>
<protein>
    <submittedName>
        <fullName evidence="2">Uncharacterized protein</fullName>
    </submittedName>
</protein>
<feature type="compositionally biased region" description="Basic and acidic residues" evidence="1">
    <location>
        <begin position="164"/>
        <end position="175"/>
    </location>
</feature>
<feature type="region of interest" description="Disordered" evidence="1">
    <location>
        <begin position="1"/>
        <end position="26"/>
    </location>
</feature>
<gene>
    <name evidence="2" type="ORF">EXIGLDRAFT_725154</name>
</gene>
<dbReference type="Proteomes" id="UP000077266">
    <property type="component" value="Unassembled WGS sequence"/>
</dbReference>
<feature type="compositionally biased region" description="Basic and acidic residues" evidence="1">
    <location>
        <begin position="1"/>
        <end position="10"/>
    </location>
</feature>
<dbReference type="OrthoDB" id="3060724at2759"/>
<accession>A0A165E563</accession>
<dbReference type="AlphaFoldDB" id="A0A165E563"/>
<evidence type="ECO:0000256" key="1">
    <source>
        <dbReference type="SAM" id="MobiDB-lite"/>
    </source>
</evidence>
<evidence type="ECO:0000313" key="3">
    <source>
        <dbReference type="Proteomes" id="UP000077266"/>
    </source>
</evidence>
<proteinExistence type="predicted"/>
<dbReference type="InParanoid" id="A0A165E563"/>
<reference evidence="2 3" key="1">
    <citation type="journal article" date="2016" name="Mol. Biol. Evol.">
        <title>Comparative Genomics of Early-Diverging Mushroom-Forming Fungi Provides Insights into the Origins of Lignocellulose Decay Capabilities.</title>
        <authorList>
            <person name="Nagy L.G."/>
            <person name="Riley R."/>
            <person name="Tritt A."/>
            <person name="Adam C."/>
            <person name="Daum C."/>
            <person name="Floudas D."/>
            <person name="Sun H."/>
            <person name="Yadav J.S."/>
            <person name="Pangilinan J."/>
            <person name="Larsson K.H."/>
            <person name="Matsuura K."/>
            <person name="Barry K."/>
            <person name="Labutti K."/>
            <person name="Kuo R."/>
            <person name="Ohm R.A."/>
            <person name="Bhattacharya S.S."/>
            <person name="Shirouzu T."/>
            <person name="Yoshinaga Y."/>
            <person name="Martin F.M."/>
            <person name="Grigoriev I.V."/>
            <person name="Hibbett D.S."/>
        </authorList>
    </citation>
    <scope>NUCLEOTIDE SEQUENCE [LARGE SCALE GENOMIC DNA]</scope>
    <source>
        <strain evidence="2 3">HHB12029</strain>
    </source>
</reference>
<name>A0A165E563_EXIGL</name>
<sequence>MALDSDHHDPQPPGLNSSPRRRLDSSRGVRLLAPTQTGTAHRSALAATTFLDEPTLNSLTDCCLAVHDIALMAPSHAVHQNHEDLLWQLAADAQALALWAHNALSAFRDARRDTSAGASAPPPFAARPTRLPSPPATVPASSPAPDDPTARPKYSAATIAPTRTEPRTSQREKPDVATTTTTPPKHVVIRFLTSLRNQRRPHPSHVRDALNKALADKTHGGDWVSSIRYSRDDQLILHPHSSRTVAHLIDRRRTIDATLRPLLCPDDHCVIQFDSGGLWSKLVIHHAPLPIWDDDSTPQKRFTNLISELNHEGKYSRDSFRSARLLCPRDEGERRMRNSSRFSPQYASILLCIQDDDTAARLLQEGISVQGQHCRVSTYRPRRTTQP</sequence>
<keyword evidence="3" id="KW-1185">Reference proteome</keyword>
<feature type="region of interest" description="Disordered" evidence="1">
    <location>
        <begin position="113"/>
        <end position="183"/>
    </location>
</feature>
<feature type="compositionally biased region" description="Pro residues" evidence="1">
    <location>
        <begin position="120"/>
        <end position="137"/>
    </location>
</feature>
<organism evidence="2 3">
    <name type="scientific">Exidia glandulosa HHB12029</name>
    <dbReference type="NCBI Taxonomy" id="1314781"/>
    <lineage>
        <taxon>Eukaryota</taxon>
        <taxon>Fungi</taxon>
        <taxon>Dikarya</taxon>
        <taxon>Basidiomycota</taxon>
        <taxon>Agaricomycotina</taxon>
        <taxon>Agaricomycetes</taxon>
        <taxon>Auriculariales</taxon>
        <taxon>Exidiaceae</taxon>
        <taxon>Exidia</taxon>
    </lineage>
</organism>
<evidence type="ECO:0000313" key="2">
    <source>
        <dbReference type="EMBL" id="KZV86094.1"/>
    </source>
</evidence>